<evidence type="ECO:0008006" key="4">
    <source>
        <dbReference type="Google" id="ProtNLM"/>
    </source>
</evidence>
<keyword evidence="3" id="KW-1185">Reference proteome</keyword>
<sequence>MPTPLQRRAFLRYGSAALALTGLALAGCGQDPADKLELNAVATQDEGENALIDVGSGDFGVLNYAYALEQLESAFYDRVLAGSYHRRASAAENYALFDIHEHEKVHRDFFKAAIAALGGTPIPNLAPDFSGIDFDNRTSVLTAARTFEDLGVAAYNGAGPLLRSPELLTIAGKIVSVEARHAALIRDIIQDGTFVGPDVVDLRTGLNQSLRPAQVAALANRFLQPGSKLNVSGLSRG</sequence>
<evidence type="ECO:0000256" key="1">
    <source>
        <dbReference type="SAM" id="SignalP"/>
    </source>
</evidence>
<dbReference type="Pfam" id="PF13668">
    <property type="entry name" value="Ferritin_2"/>
    <property type="match status" value="1"/>
</dbReference>
<dbReference type="PROSITE" id="PS51257">
    <property type="entry name" value="PROKAR_LIPOPROTEIN"/>
    <property type="match status" value="1"/>
</dbReference>
<comment type="caution">
    <text evidence="2">The sequence shown here is derived from an EMBL/GenBank/DDBJ whole genome shotgun (WGS) entry which is preliminary data.</text>
</comment>
<dbReference type="SUPFAM" id="SSF47240">
    <property type="entry name" value="Ferritin-like"/>
    <property type="match status" value="1"/>
</dbReference>
<protein>
    <recommendedName>
        <fullName evidence="4">Tat (Twin-arginine translocation) pathway signal sequence containing protein</fullName>
    </recommendedName>
</protein>
<proteinExistence type="predicted"/>
<dbReference type="InterPro" id="IPR009078">
    <property type="entry name" value="Ferritin-like_SF"/>
</dbReference>
<accession>A0A9X0HNK7</accession>
<dbReference type="InterPro" id="IPR012347">
    <property type="entry name" value="Ferritin-like"/>
</dbReference>
<feature type="signal peptide" evidence="1">
    <location>
        <begin position="1"/>
        <end position="26"/>
    </location>
</feature>
<name>A0A9X0HNK7_SOLP1</name>
<dbReference type="EMBL" id="LNAL01000005">
    <property type="protein sequence ID" value="KUG09198.1"/>
    <property type="molecule type" value="Genomic_DNA"/>
</dbReference>
<keyword evidence="1" id="KW-0732">Signal</keyword>
<gene>
    <name evidence="2" type="ORF">ASU33_20370</name>
</gene>
<evidence type="ECO:0000313" key="3">
    <source>
        <dbReference type="Proteomes" id="UP000054223"/>
    </source>
</evidence>
<dbReference type="InterPro" id="IPR006311">
    <property type="entry name" value="TAT_signal"/>
</dbReference>
<evidence type="ECO:0000313" key="2">
    <source>
        <dbReference type="EMBL" id="KUG09198.1"/>
    </source>
</evidence>
<dbReference type="PROSITE" id="PS51318">
    <property type="entry name" value="TAT"/>
    <property type="match status" value="1"/>
</dbReference>
<dbReference type="AlphaFoldDB" id="A0A9X0HNK7"/>
<dbReference type="Gene3D" id="1.20.1260.10">
    <property type="match status" value="1"/>
</dbReference>
<reference evidence="2 3" key="1">
    <citation type="submission" date="2015-11" db="EMBL/GenBank/DDBJ databases">
        <title>Solirubrum puertoriconensis gen. nov. an environmental bacteria isolated in Puerto Rico.</title>
        <authorList>
            <person name="Cuebas-Irizarry M.F."/>
            <person name="Montalvo-Rodriguez R."/>
        </authorList>
    </citation>
    <scope>NUCLEOTIDE SEQUENCE [LARGE SCALE GENOMIC DNA]</scope>
    <source>
        <strain evidence="2 3">MC1A</strain>
    </source>
</reference>
<feature type="chain" id="PRO_5040869396" description="Tat (Twin-arginine translocation) pathway signal sequence containing protein" evidence="1">
    <location>
        <begin position="27"/>
        <end position="237"/>
    </location>
</feature>
<dbReference type="CDD" id="cd00657">
    <property type="entry name" value="Ferritin_like"/>
    <property type="match status" value="1"/>
</dbReference>
<organism evidence="2 3">
    <name type="scientific">Solirubrum puertoriconensis</name>
    <dbReference type="NCBI Taxonomy" id="1751427"/>
    <lineage>
        <taxon>Bacteria</taxon>
        <taxon>Pseudomonadati</taxon>
        <taxon>Bacteroidota</taxon>
        <taxon>Cytophagia</taxon>
        <taxon>Cytophagales</taxon>
    </lineage>
</organism>
<dbReference type="Proteomes" id="UP000054223">
    <property type="component" value="Unassembled WGS sequence"/>
</dbReference>